<dbReference type="InterPro" id="IPR009057">
    <property type="entry name" value="Homeodomain-like_sf"/>
</dbReference>
<evidence type="ECO:0000256" key="2">
    <source>
        <dbReference type="ARBA" id="ARBA00023125"/>
    </source>
</evidence>
<dbReference type="InterPro" id="IPR050204">
    <property type="entry name" value="AraC_XylS_family_regulators"/>
</dbReference>
<evidence type="ECO:0000256" key="1">
    <source>
        <dbReference type="ARBA" id="ARBA00023015"/>
    </source>
</evidence>
<evidence type="ECO:0000259" key="5">
    <source>
        <dbReference type="PROSITE" id="PS01124"/>
    </source>
</evidence>
<evidence type="ECO:0000313" key="7">
    <source>
        <dbReference type="Proteomes" id="UP001501598"/>
    </source>
</evidence>
<dbReference type="PANTHER" id="PTHR46796">
    <property type="entry name" value="HTH-TYPE TRANSCRIPTIONAL ACTIVATOR RHAS-RELATED"/>
    <property type="match status" value="1"/>
</dbReference>
<keyword evidence="1" id="KW-0805">Transcription regulation</keyword>
<dbReference type="SUPFAM" id="SSF46689">
    <property type="entry name" value="Homeodomain-like"/>
    <property type="match status" value="2"/>
</dbReference>
<dbReference type="SMART" id="SM00342">
    <property type="entry name" value="HTH_ARAC"/>
    <property type="match status" value="1"/>
</dbReference>
<dbReference type="RefSeq" id="WP_345421493.1">
    <property type="nucleotide sequence ID" value="NZ_BAABGT010000068.1"/>
</dbReference>
<keyword evidence="3" id="KW-0804">Transcription</keyword>
<organism evidence="6 7">
    <name type="scientific">Pseudonocardia xishanensis</name>
    <dbReference type="NCBI Taxonomy" id="630995"/>
    <lineage>
        <taxon>Bacteria</taxon>
        <taxon>Bacillati</taxon>
        <taxon>Actinomycetota</taxon>
        <taxon>Actinomycetes</taxon>
        <taxon>Pseudonocardiales</taxon>
        <taxon>Pseudonocardiaceae</taxon>
        <taxon>Pseudonocardia</taxon>
    </lineage>
</organism>
<dbReference type="EMBL" id="BAABGT010000068">
    <property type="protein sequence ID" value="GAA4551447.1"/>
    <property type="molecule type" value="Genomic_DNA"/>
</dbReference>
<reference evidence="7" key="1">
    <citation type="journal article" date="2019" name="Int. J. Syst. Evol. Microbiol.">
        <title>The Global Catalogue of Microorganisms (GCM) 10K type strain sequencing project: providing services to taxonomists for standard genome sequencing and annotation.</title>
        <authorList>
            <consortium name="The Broad Institute Genomics Platform"/>
            <consortium name="The Broad Institute Genome Sequencing Center for Infectious Disease"/>
            <person name="Wu L."/>
            <person name="Ma J."/>
        </authorList>
    </citation>
    <scope>NUCLEOTIDE SEQUENCE [LARGE SCALE GENOMIC DNA]</scope>
    <source>
        <strain evidence="7">JCM 17906</strain>
    </source>
</reference>
<feature type="compositionally biased region" description="Polar residues" evidence="4">
    <location>
        <begin position="310"/>
        <end position="320"/>
    </location>
</feature>
<name>A0ABP8RXV5_9PSEU</name>
<proteinExistence type="predicted"/>
<keyword evidence="7" id="KW-1185">Reference proteome</keyword>
<dbReference type="InterPro" id="IPR018062">
    <property type="entry name" value="HTH_AraC-typ_CS"/>
</dbReference>
<keyword evidence="2" id="KW-0238">DNA-binding</keyword>
<comment type="caution">
    <text evidence="6">The sequence shown here is derived from an EMBL/GenBank/DDBJ whole genome shotgun (WGS) entry which is preliminary data.</text>
</comment>
<evidence type="ECO:0000313" key="6">
    <source>
        <dbReference type="EMBL" id="GAA4551447.1"/>
    </source>
</evidence>
<dbReference type="Pfam" id="PF14525">
    <property type="entry name" value="AraC_binding_2"/>
    <property type="match status" value="1"/>
</dbReference>
<dbReference type="InterPro" id="IPR018060">
    <property type="entry name" value="HTH_AraC"/>
</dbReference>
<dbReference type="InterPro" id="IPR035418">
    <property type="entry name" value="AraC-bd_2"/>
</dbReference>
<dbReference type="Pfam" id="PF12833">
    <property type="entry name" value="HTH_18"/>
    <property type="match status" value="1"/>
</dbReference>
<evidence type="ECO:0000256" key="4">
    <source>
        <dbReference type="SAM" id="MobiDB-lite"/>
    </source>
</evidence>
<dbReference type="Proteomes" id="UP001501598">
    <property type="component" value="Unassembled WGS sequence"/>
</dbReference>
<sequence>MVAAFEVHAGTVDDARRCIEESYASHELHLLERAPLRFRLRQLATQRLTMARVSYGAEVELVGPPMLDYYHVNIPISGYTTVRQHSSAATSDPRTGISITPTEPVRVRWSPAAVQYPIKMPRVLFEEQLAALLGHAVQSPLTLAPAFSLASPAGRSLASCIEFVWSELDQPTAAAATSAGARQLESLLMTRILWVVPHSHSEELAGDHRPVRTSRIDDLIALIESHPEEDLSIATLAARAGVSARAVQLGFRRVTGVPPSTFVRNTRLDRVHASLLEGTGEPITDLAFHYGFGHLGRFAQQYRDRFGVLPSQTQRGNSSAGGHPASHRGE</sequence>
<evidence type="ECO:0000256" key="3">
    <source>
        <dbReference type="ARBA" id="ARBA00023163"/>
    </source>
</evidence>
<feature type="region of interest" description="Disordered" evidence="4">
    <location>
        <begin position="309"/>
        <end position="330"/>
    </location>
</feature>
<accession>A0ABP8RXV5</accession>
<protein>
    <submittedName>
        <fullName evidence="6">AraC family transcriptional regulator</fullName>
    </submittedName>
</protein>
<dbReference type="PROSITE" id="PS00041">
    <property type="entry name" value="HTH_ARAC_FAMILY_1"/>
    <property type="match status" value="1"/>
</dbReference>
<feature type="domain" description="HTH araC/xylS-type" evidence="5">
    <location>
        <begin position="217"/>
        <end position="316"/>
    </location>
</feature>
<gene>
    <name evidence="6" type="ORF">GCM10023175_43270</name>
</gene>
<dbReference type="Gene3D" id="1.10.10.60">
    <property type="entry name" value="Homeodomain-like"/>
    <property type="match status" value="1"/>
</dbReference>
<dbReference type="PROSITE" id="PS01124">
    <property type="entry name" value="HTH_ARAC_FAMILY_2"/>
    <property type="match status" value="1"/>
</dbReference>
<dbReference type="PANTHER" id="PTHR46796:SF6">
    <property type="entry name" value="ARAC SUBFAMILY"/>
    <property type="match status" value="1"/>
</dbReference>